<proteinExistence type="predicted"/>
<dbReference type="AlphaFoldDB" id="A0A0A7LCR0"/>
<dbReference type="STRING" id="1577791.Mpt1_c09800"/>
<evidence type="ECO:0000313" key="3">
    <source>
        <dbReference type="Proteomes" id="UP000030787"/>
    </source>
</evidence>
<dbReference type="Gene3D" id="1.25.40.10">
    <property type="entry name" value="Tetratricopeptide repeat domain"/>
    <property type="match status" value="2"/>
</dbReference>
<keyword evidence="3" id="KW-1185">Reference proteome</keyword>
<feature type="repeat" description="TPR" evidence="1">
    <location>
        <begin position="80"/>
        <end position="113"/>
    </location>
</feature>
<evidence type="ECO:0000313" key="2">
    <source>
        <dbReference type="EMBL" id="AIZ56854.1"/>
    </source>
</evidence>
<accession>A0A0A7LCR0</accession>
<reference evidence="2 3" key="1">
    <citation type="journal article" date="2014" name="Appl. Environ. Microbiol.">
        <title>Comparative Genome Analysis of 'Candidatus Methanoplasma termitum' Indicates a New Mode of Energy Metabolism in the Seventh Order of Methanogens.</title>
        <authorList>
            <person name="Lang K."/>
            <person name="Schuldes J."/>
            <person name="Klingl A."/>
            <person name="Poehlein A."/>
            <person name="Daniel R."/>
            <person name="Brune A."/>
        </authorList>
    </citation>
    <scope>NUCLEOTIDE SEQUENCE [LARGE SCALE GENOMIC DNA]</scope>
    <source>
        <strain evidence="3">Mpt1</strain>
    </source>
</reference>
<dbReference type="RefSeq" id="WP_048112717.1">
    <property type="nucleotide sequence ID" value="NZ_CP010070.1"/>
</dbReference>
<protein>
    <submittedName>
        <fullName evidence="2">Tetratricopeptide repeat protein</fullName>
    </submittedName>
</protein>
<gene>
    <name evidence="2" type="ORF">Mpt1_c09800</name>
</gene>
<dbReference type="Pfam" id="PF13181">
    <property type="entry name" value="TPR_8"/>
    <property type="match status" value="1"/>
</dbReference>
<sequence length="169" mass="19251">MADDSDKKIMAGMKAMDEGDFKKAYSHFKKLAEEYPKNAEIWYYKAECANYASGMFGAKVSTEEIMDAYKKAIELDGDKVDYYQSYGSFCISVNKYDEAEKAYNEAAQIDESLESSLYSEFAIEYFNNVMATYGEIMEDPKARAPYAKKALEYMLKALEITPEEAKSLL</sequence>
<dbReference type="KEGG" id="mear:Mpt1_c09800"/>
<dbReference type="InterPro" id="IPR019734">
    <property type="entry name" value="TPR_rpt"/>
</dbReference>
<dbReference type="Pfam" id="PF14559">
    <property type="entry name" value="TPR_19"/>
    <property type="match status" value="1"/>
</dbReference>
<dbReference type="InterPro" id="IPR011990">
    <property type="entry name" value="TPR-like_helical_dom_sf"/>
</dbReference>
<organism evidence="2 3">
    <name type="scientific">Candidatus Methanoplasma termitum</name>
    <dbReference type="NCBI Taxonomy" id="1577791"/>
    <lineage>
        <taxon>Archaea</taxon>
        <taxon>Methanobacteriati</taxon>
        <taxon>Thermoplasmatota</taxon>
        <taxon>Thermoplasmata</taxon>
        <taxon>Methanomassiliicoccales</taxon>
        <taxon>Methanomassiliicoccaceae</taxon>
        <taxon>Candidatus Methanoplasma</taxon>
    </lineage>
</organism>
<dbReference type="PROSITE" id="PS50005">
    <property type="entry name" value="TPR"/>
    <property type="match status" value="1"/>
</dbReference>
<dbReference type="HOGENOM" id="CLU_1574904_0_0_2"/>
<dbReference type="OrthoDB" id="52834at2157"/>
<keyword evidence="1" id="KW-0802">TPR repeat</keyword>
<evidence type="ECO:0000256" key="1">
    <source>
        <dbReference type="PROSITE-ProRule" id="PRU00339"/>
    </source>
</evidence>
<dbReference type="GeneID" id="24818642"/>
<dbReference type="SUPFAM" id="SSF48452">
    <property type="entry name" value="TPR-like"/>
    <property type="match status" value="1"/>
</dbReference>
<dbReference type="Proteomes" id="UP000030787">
    <property type="component" value="Chromosome"/>
</dbReference>
<dbReference type="EMBL" id="CP010070">
    <property type="protein sequence ID" value="AIZ56854.1"/>
    <property type="molecule type" value="Genomic_DNA"/>
</dbReference>
<name>A0A0A7LCR0_9ARCH</name>